<proteinExistence type="predicted"/>
<dbReference type="RefSeq" id="WP_008912559.1">
    <property type="nucleotide sequence ID" value="NZ_KB233223.1"/>
</dbReference>
<keyword evidence="1" id="KW-0808">Transferase</keyword>
<dbReference type="GO" id="GO:0004371">
    <property type="term" value="F:glycerone kinase activity"/>
    <property type="evidence" value="ECO:0007669"/>
    <property type="project" value="InterPro"/>
</dbReference>
<reference evidence="4 5" key="1">
    <citation type="journal article" date="2012" name="BMC Genomics">
        <title>Comparative genomics of bacteria in the genus Providencia isolated from wild Drosophila melanogaster.</title>
        <authorList>
            <person name="Galac M.R."/>
            <person name="Lazzaro B.P."/>
        </authorList>
    </citation>
    <scope>NUCLEOTIDE SEQUENCE [LARGE SCALE GENOMIC DNA]</scope>
    <source>
        <strain evidence="4 5">DSM 19968</strain>
    </source>
</reference>
<dbReference type="PROSITE" id="PS51480">
    <property type="entry name" value="DHAL"/>
    <property type="match status" value="1"/>
</dbReference>
<dbReference type="PANTHER" id="PTHR28629">
    <property type="entry name" value="TRIOKINASE/FMN CYCLASE"/>
    <property type="match status" value="1"/>
</dbReference>
<dbReference type="NCBIfam" id="TIGR02365">
    <property type="entry name" value="dha_L_ycgS"/>
    <property type="match status" value="1"/>
</dbReference>
<dbReference type="SUPFAM" id="SSF101473">
    <property type="entry name" value="DhaL-like"/>
    <property type="match status" value="1"/>
</dbReference>
<dbReference type="eggNOG" id="COG1461">
    <property type="taxonomic scope" value="Bacteria"/>
</dbReference>
<feature type="domain" description="DhaL" evidence="3">
    <location>
        <begin position="6"/>
        <end position="204"/>
    </location>
</feature>
<organism evidence="4 5">
    <name type="scientific">Providencia burhodogranariea DSM 19968</name>
    <dbReference type="NCBI Taxonomy" id="1141662"/>
    <lineage>
        <taxon>Bacteria</taxon>
        <taxon>Pseudomonadati</taxon>
        <taxon>Pseudomonadota</taxon>
        <taxon>Gammaproteobacteria</taxon>
        <taxon>Enterobacterales</taxon>
        <taxon>Morganellaceae</taxon>
        <taxon>Providencia</taxon>
    </lineage>
</organism>
<gene>
    <name evidence="4" type="ORF">OOA_12825</name>
</gene>
<protein>
    <submittedName>
        <fullName evidence="4">Dihydroxyacetone kinase subunit L</fullName>
    </submittedName>
</protein>
<evidence type="ECO:0000313" key="4">
    <source>
        <dbReference type="EMBL" id="EKT60300.1"/>
    </source>
</evidence>
<dbReference type="GO" id="GO:0005829">
    <property type="term" value="C:cytosol"/>
    <property type="evidence" value="ECO:0007669"/>
    <property type="project" value="TreeGrafter"/>
</dbReference>
<dbReference type="InterPro" id="IPR012737">
    <property type="entry name" value="DhaK_L_YcgS"/>
</dbReference>
<evidence type="ECO:0000259" key="3">
    <source>
        <dbReference type="PROSITE" id="PS51480"/>
    </source>
</evidence>
<name>K8WVS7_9GAMM</name>
<dbReference type="OrthoDB" id="9800291at2"/>
<accession>K8WVS7</accession>
<dbReference type="Pfam" id="PF02734">
    <property type="entry name" value="Dak2"/>
    <property type="match status" value="1"/>
</dbReference>
<dbReference type="Gene3D" id="1.25.40.340">
    <property type="match status" value="1"/>
</dbReference>
<dbReference type="InterPro" id="IPR036117">
    <property type="entry name" value="DhaL_dom_sf"/>
</dbReference>
<keyword evidence="2 4" id="KW-0418">Kinase</keyword>
<sequence length="207" mass="22133">MNLTQKQIYNWLIQCSQTFAREQNNLTELDTAIGDGDHGLNMNRGFQKVAEKLPTVEDKDIATLLKTTGMTLLSSVGGASGPLFGTFFIKAAQSASDKESLSVADFAEVIKAGTEGVVSRGKAEPGDKTMCDVWWSVSKALENTTSQSLNDAITEAVEAAKQGVEATVPMQARKGRASYLGERSIGHADPGGTSVLLMMKTLQQSLD</sequence>
<dbReference type="Proteomes" id="UP000009336">
    <property type="component" value="Unassembled WGS sequence"/>
</dbReference>
<dbReference type="EMBL" id="AKKL01000034">
    <property type="protein sequence ID" value="EKT60300.1"/>
    <property type="molecule type" value="Genomic_DNA"/>
</dbReference>
<dbReference type="FunFam" id="1.25.40.340:FF:000002">
    <property type="entry name" value="Dihydroxyacetone kinase, L subunit"/>
    <property type="match status" value="1"/>
</dbReference>
<dbReference type="PANTHER" id="PTHR28629:SF4">
    <property type="entry name" value="TRIOKINASE_FMN CYCLASE"/>
    <property type="match status" value="1"/>
</dbReference>
<comment type="caution">
    <text evidence="4">The sequence shown here is derived from an EMBL/GenBank/DDBJ whole genome shotgun (WGS) entry which is preliminary data.</text>
</comment>
<dbReference type="GO" id="GO:0019563">
    <property type="term" value="P:glycerol catabolic process"/>
    <property type="evidence" value="ECO:0007669"/>
    <property type="project" value="TreeGrafter"/>
</dbReference>
<dbReference type="InterPro" id="IPR050861">
    <property type="entry name" value="Dihydroxyacetone_Kinase"/>
</dbReference>
<dbReference type="AlphaFoldDB" id="K8WVS7"/>
<dbReference type="SMART" id="SM01120">
    <property type="entry name" value="Dak2"/>
    <property type="match status" value="1"/>
</dbReference>
<evidence type="ECO:0000256" key="2">
    <source>
        <dbReference type="ARBA" id="ARBA00022777"/>
    </source>
</evidence>
<keyword evidence="5" id="KW-1185">Reference proteome</keyword>
<dbReference type="PATRIC" id="fig|1141662.3.peg.2607"/>
<dbReference type="HOGENOM" id="CLU_066424_2_0_6"/>
<dbReference type="InterPro" id="IPR004007">
    <property type="entry name" value="DhaL_dom"/>
</dbReference>
<evidence type="ECO:0000256" key="1">
    <source>
        <dbReference type="ARBA" id="ARBA00022679"/>
    </source>
</evidence>
<dbReference type="STRING" id="1141662.OOA_12825"/>
<evidence type="ECO:0000313" key="5">
    <source>
        <dbReference type="Proteomes" id="UP000009336"/>
    </source>
</evidence>